<dbReference type="RefSeq" id="YP_009797764.1">
    <property type="nucleotide sequence ID" value="NC_047918.1"/>
</dbReference>
<evidence type="ECO:0000256" key="1">
    <source>
        <dbReference type="SAM" id="Phobius"/>
    </source>
</evidence>
<protein>
    <submittedName>
        <fullName evidence="2">Uncharacterized protein</fullName>
    </submittedName>
</protein>
<dbReference type="Proteomes" id="UP000241743">
    <property type="component" value="Segment"/>
</dbReference>
<sequence>MVYGLIRFIIMVTVGTVIAITLALGVGFIVGTPVIWKWVVGVLIIVFGVIDRVVR</sequence>
<evidence type="ECO:0000313" key="2">
    <source>
        <dbReference type="EMBL" id="AUV57353.1"/>
    </source>
</evidence>
<dbReference type="KEGG" id="vg:54988187"/>
<proteinExistence type="predicted"/>
<accession>A0A2K9V5G7</accession>
<keyword evidence="1" id="KW-0472">Membrane</keyword>
<feature type="transmembrane region" description="Helical" evidence="1">
    <location>
        <begin position="35"/>
        <end position="54"/>
    </location>
</feature>
<evidence type="ECO:0000313" key="3">
    <source>
        <dbReference type="Proteomes" id="UP000241743"/>
    </source>
</evidence>
<reference evidence="2 3" key="1">
    <citation type="submission" date="2017-12" db="EMBL/GenBank/DDBJ databases">
        <title>Lactobacillus phages that infect wine-derived L. plantarum strains.</title>
        <authorList>
            <person name="Kyrkou I."/>
            <person name="Hestbjerg Hansen L."/>
        </authorList>
    </citation>
    <scope>NUCLEOTIDE SEQUENCE [LARGE SCALE GENOMIC DNA]</scope>
</reference>
<keyword evidence="1" id="KW-1133">Transmembrane helix</keyword>
<name>A0A2K9V5G7_9CAUD</name>
<dbReference type="EMBL" id="MG744354">
    <property type="protein sequence ID" value="AUV57353.1"/>
    <property type="molecule type" value="Genomic_DNA"/>
</dbReference>
<keyword evidence="1" id="KW-0812">Transmembrane</keyword>
<keyword evidence="3" id="KW-1185">Reference proteome</keyword>
<organism evidence="2 3">
    <name type="scientific">Lactobacillus phage Satyr</name>
    <dbReference type="NCBI Taxonomy" id="2070201"/>
    <lineage>
        <taxon>Viruses</taxon>
        <taxon>Duplodnaviria</taxon>
        <taxon>Heunggongvirae</taxon>
        <taxon>Uroviricota</taxon>
        <taxon>Caudoviricetes</taxon>
        <taxon>Tybeckvirinae</taxon>
        <taxon>Maenadvirus</taxon>
        <taxon>Maenadvirus satyr</taxon>
    </lineage>
</organism>
<dbReference type="GeneID" id="54988187"/>
<feature type="transmembrane region" description="Helical" evidence="1">
    <location>
        <begin position="7"/>
        <end position="29"/>
    </location>
</feature>